<dbReference type="InterPro" id="IPR011993">
    <property type="entry name" value="PH-like_dom_sf"/>
</dbReference>
<dbReference type="Proteomes" id="UP000515145">
    <property type="component" value="Chromosome 8"/>
</dbReference>
<evidence type="ECO:0000259" key="2">
    <source>
        <dbReference type="PROSITE" id="PS50003"/>
    </source>
</evidence>
<organism evidence="3 4">
    <name type="scientific">Parambassis ranga</name>
    <name type="common">Indian glassy fish</name>
    <dbReference type="NCBI Taxonomy" id="210632"/>
    <lineage>
        <taxon>Eukaryota</taxon>
        <taxon>Metazoa</taxon>
        <taxon>Chordata</taxon>
        <taxon>Craniata</taxon>
        <taxon>Vertebrata</taxon>
        <taxon>Euteleostomi</taxon>
        <taxon>Actinopterygii</taxon>
        <taxon>Neopterygii</taxon>
        <taxon>Teleostei</taxon>
        <taxon>Neoteleostei</taxon>
        <taxon>Acanthomorphata</taxon>
        <taxon>Ovalentaria</taxon>
        <taxon>Ambassidae</taxon>
        <taxon>Parambassis</taxon>
    </lineage>
</organism>
<proteinExistence type="predicted"/>
<evidence type="ECO:0000313" key="4">
    <source>
        <dbReference type="RefSeq" id="XP_028267227.1"/>
    </source>
</evidence>
<gene>
    <name evidence="4" type="primary">LOC114439476</name>
</gene>
<dbReference type="SUPFAM" id="SSF50729">
    <property type="entry name" value="PH domain-like"/>
    <property type="match status" value="1"/>
</dbReference>
<feature type="domain" description="PH" evidence="2">
    <location>
        <begin position="8"/>
        <end position="108"/>
    </location>
</feature>
<dbReference type="Pfam" id="PF00169">
    <property type="entry name" value="PH"/>
    <property type="match status" value="1"/>
</dbReference>
<dbReference type="OrthoDB" id="9942268at2759"/>
<evidence type="ECO:0000313" key="3">
    <source>
        <dbReference type="Proteomes" id="UP000515145"/>
    </source>
</evidence>
<dbReference type="CDD" id="cd00821">
    <property type="entry name" value="PH"/>
    <property type="match status" value="1"/>
</dbReference>
<keyword evidence="3" id="KW-1185">Reference proteome</keyword>
<reference evidence="4" key="1">
    <citation type="submission" date="2025-08" db="UniProtKB">
        <authorList>
            <consortium name="RefSeq"/>
        </authorList>
    </citation>
    <scope>IDENTIFICATION</scope>
</reference>
<evidence type="ECO:0000256" key="1">
    <source>
        <dbReference type="SAM" id="MobiDB-lite"/>
    </source>
</evidence>
<feature type="region of interest" description="Disordered" evidence="1">
    <location>
        <begin position="133"/>
        <end position="167"/>
    </location>
</feature>
<name>A0A6P7IU38_9TELE</name>
<dbReference type="PROSITE" id="PS50003">
    <property type="entry name" value="PH_DOMAIN"/>
    <property type="match status" value="1"/>
</dbReference>
<dbReference type="AlphaFoldDB" id="A0A6P7IU38"/>
<protein>
    <submittedName>
        <fullName evidence="4">Uncharacterized protein LOC114439476 isoform X1</fullName>
    </submittedName>
</protein>
<dbReference type="Gene3D" id="2.30.29.30">
    <property type="entry name" value="Pleckstrin-homology domain (PH domain)/Phosphotyrosine-binding domain (PTB)"/>
    <property type="match status" value="1"/>
</dbReference>
<dbReference type="RefSeq" id="XP_028267227.1">
    <property type="nucleotide sequence ID" value="XM_028411426.1"/>
</dbReference>
<accession>A0A6P7IU38</accession>
<dbReference type="InterPro" id="IPR001849">
    <property type="entry name" value="PH_domain"/>
</dbReference>
<sequence length="290" mass="32748">MSAEGTTGLLFEGFLQKRKDTLKIRWVTYWFRLQNTTLFFYTKKNGSAAHLRGYYYIYTVQSVREIHKADRKRFMFEIIMNNGKTKVLAADTAALRKEWVGNLWQAMNLSGACILTSRRTQLDVCEKRDRFNSSTPACSDRDSEVEVSPGRPLSAPVPPDHFHAEATTSPISQPQDLHTEEAAQQNPLPACYIQNPDDDGLGVYQWSADVAEDGGDGVYDILPCRNSENTSNDSPSVTHGADNPWLRHVFCPQRYQQRWMTACTTSPCFAGDLLNTRSLKTPFMTCQALS</sequence>
<dbReference type="InParanoid" id="A0A6P7IU38"/>
<dbReference type="SMART" id="SM00233">
    <property type="entry name" value="PH"/>
    <property type="match status" value="1"/>
</dbReference>
<dbReference type="GeneID" id="114439476"/>